<dbReference type="GO" id="GO:0012505">
    <property type="term" value="C:endomembrane system"/>
    <property type="evidence" value="ECO:0007669"/>
    <property type="project" value="UniProtKB-SubCell"/>
</dbReference>
<dbReference type="InterPro" id="IPR018060">
    <property type="entry name" value="HTH_AraC"/>
</dbReference>
<dbReference type="InterPro" id="IPR008217">
    <property type="entry name" value="Ccc1_fam"/>
</dbReference>
<dbReference type="PROSITE" id="PS01124">
    <property type="entry name" value="HTH_ARAC_FAMILY_2"/>
    <property type="match status" value="1"/>
</dbReference>
<dbReference type="AlphaFoldDB" id="A0A151GKF7"/>
<feature type="transmembrane region" description="Helical" evidence="11">
    <location>
        <begin position="576"/>
        <end position="598"/>
    </location>
</feature>
<protein>
    <submittedName>
        <fullName evidence="13">Protein CCC1</fullName>
    </submittedName>
</protein>
<accession>A0A151GKF7</accession>
<evidence type="ECO:0000256" key="5">
    <source>
        <dbReference type="ARBA" id="ARBA00022692"/>
    </source>
</evidence>
<gene>
    <name evidence="13" type="ORF">DCS_04589</name>
</gene>
<evidence type="ECO:0000256" key="1">
    <source>
        <dbReference type="ARBA" id="ARBA00001947"/>
    </source>
</evidence>
<dbReference type="GO" id="GO:0008168">
    <property type="term" value="F:methyltransferase activity"/>
    <property type="evidence" value="ECO:0007669"/>
    <property type="project" value="UniProtKB-KW"/>
</dbReference>
<dbReference type="Pfam" id="PF02805">
    <property type="entry name" value="Ada_Zn_binding"/>
    <property type="match status" value="1"/>
</dbReference>
<keyword evidence="5 11" id="KW-0812">Transmembrane</keyword>
<dbReference type="InterPro" id="IPR004026">
    <property type="entry name" value="Ada_DNA_repair_Zn-bd"/>
</dbReference>
<dbReference type="GeneID" id="63717232"/>
<keyword evidence="7" id="KW-0805">Transcription regulation</keyword>
<dbReference type="GO" id="GO:0030026">
    <property type="term" value="P:intracellular manganese ion homeostasis"/>
    <property type="evidence" value="ECO:0007669"/>
    <property type="project" value="InterPro"/>
</dbReference>
<keyword evidence="10" id="KW-0804">Transcription</keyword>
<comment type="caution">
    <text evidence="13">The sequence shown here is derived from an EMBL/GenBank/DDBJ whole genome shotgun (WGS) entry which is preliminary data.</text>
</comment>
<evidence type="ECO:0000256" key="8">
    <source>
        <dbReference type="ARBA" id="ARBA00023136"/>
    </source>
</evidence>
<keyword evidence="14" id="KW-1185">Reference proteome</keyword>
<evidence type="ECO:0000256" key="10">
    <source>
        <dbReference type="ARBA" id="ARBA00023163"/>
    </source>
</evidence>
<dbReference type="InterPro" id="IPR009057">
    <property type="entry name" value="Homeodomain-like_sf"/>
</dbReference>
<evidence type="ECO:0000256" key="3">
    <source>
        <dbReference type="ARBA" id="ARBA00007049"/>
    </source>
</evidence>
<dbReference type="EMBL" id="LAYC01000002">
    <property type="protein sequence ID" value="KYK57578.1"/>
    <property type="molecule type" value="Genomic_DNA"/>
</dbReference>
<dbReference type="RefSeq" id="XP_040656930.1">
    <property type="nucleotide sequence ID" value="XM_040801897.1"/>
</dbReference>
<feature type="transmembrane region" description="Helical" evidence="11">
    <location>
        <begin position="546"/>
        <end position="564"/>
    </location>
</feature>
<comment type="subcellular location">
    <subcellularLocation>
        <location evidence="2">Endomembrane system</location>
        <topology evidence="2">Multi-pass membrane protein</topology>
    </subcellularLocation>
</comment>
<dbReference type="PANTHER" id="PTHR31851">
    <property type="entry name" value="FE(2+)/MN(2+) TRANSPORTER PCL1"/>
    <property type="match status" value="1"/>
</dbReference>
<feature type="domain" description="HTH araC/xylS-type" evidence="12">
    <location>
        <begin position="98"/>
        <end position="162"/>
    </location>
</feature>
<dbReference type="GO" id="GO:0003700">
    <property type="term" value="F:DNA-binding transcription factor activity"/>
    <property type="evidence" value="ECO:0007669"/>
    <property type="project" value="InterPro"/>
</dbReference>
<evidence type="ECO:0000256" key="9">
    <source>
        <dbReference type="ARBA" id="ARBA00023159"/>
    </source>
</evidence>
<dbReference type="STRING" id="98403.A0A151GKF7"/>
<dbReference type="Gene3D" id="3.40.10.10">
    <property type="entry name" value="DNA Methylphosphotriester Repair Domain"/>
    <property type="match status" value="1"/>
</dbReference>
<reference evidence="13 14" key="1">
    <citation type="journal article" date="2016" name="Sci. Rep.">
        <title>Insights into Adaptations to a Near-Obligate Nematode Endoparasitic Lifestyle from the Finished Genome of Drechmeria coniospora.</title>
        <authorList>
            <person name="Zhang L."/>
            <person name="Zhou Z."/>
            <person name="Guo Q."/>
            <person name="Fokkens L."/>
            <person name="Miskei M."/>
            <person name="Pocsi I."/>
            <person name="Zhang W."/>
            <person name="Chen M."/>
            <person name="Wang L."/>
            <person name="Sun Y."/>
            <person name="Donzelli B.G."/>
            <person name="Gibson D.M."/>
            <person name="Nelson D.R."/>
            <person name="Luo J.G."/>
            <person name="Rep M."/>
            <person name="Liu H."/>
            <person name="Yang S."/>
            <person name="Wang J."/>
            <person name="Krasnoff S.B."/>
            <person name="Xu Y."/>
            <person name="Molnar I."/>
            <person name="Lin M."/>
        </authorList>
    </citation>
    <scope>NUCLEOTIDE SEQUENCE [LARGE SCALE GENOMIC DNA]</scope>
    <source>
        <strain evidence="13 14">ARSEF 6962</strain>
    </source>
</reference>
<evidence type="ECO:0000256" key="4">
    <source>
        <dbReference type="ARBA" id="ARBA00022603"/>
    </source>
</evidence>
<comment type="cofactor">
    <cofactor evidence="1">
        <name>Zn(2+)</name>
        <dbReference type="ChEBI" id="CHEBI:29105"/>
    </cofactor>
</comment>
<sequence>MGVAFDHFLSNPSSSFFSDDSSRWRAVVTRDAVADGCFVYAVKTTKIYCRPICKARLARRANVEFFTTGTEAQAAGFRACKRCKPGEAGFMPDDLAVQKIRNFLRQHGDGAGSCIEGDTALSLGDMARRAGLSKWHFHKVFKKCMGVTPSQYLHAQKLTRERSCQMVDGTSPSQHQLSESDLASLEDANWTTELSSEIVSSVAEGGSARSPLSLSLDDFLIWPEETAEERGDETGRLQYRSHVRPTEARSSAKRLDVATIEASEWMSSSTCAPLCAVPGFCLTRGLPSELDLPSPKIVATQSLADPTVFPPSSHRPDPVTGKPVSIMAYATESSPLLPEPPVELPFPHAFDSKHWDSSPSSLDSSSTNSSSMSSAALSDTLRDVIIGFSDGLTVPFALTAGLSSLGSTKLVIIGGLAELFSGMISMGLGAYLAAITERDHYRSQRDSLLHHNNGCRPQLPVEHQRAVIYAILDKYCVSRPAAKPLVDELCANDEQWVRFKMDFDLHMDEPEVHRAWVSGVTMGLSYFVGGLIPMVPYFIMTSIREALLVSVAVTVIILLGFGYVKNYVAIRNHKAGVWGALQTLVIGMLAAGTSYFIVKSLDTGGS</sequence>
<evidence type="ECO:0000256" key="6">
    <source>
        <dbReference type="ARBA" id="ARBA00022989"/>
    </source>
</evidence>
<evidence type="ECO:0000313" key="14">
    <source>
        <dbReference type="Proteomes" id="UP000076580"/>
    </source>
</evidence>
<dbReference type="GO" id="GO:0032259">
    <property type="term" value="P:methylation"/>
    <property type="evidence" value="ECO:0007669"/>
    <property type="project" value="UniProtKB-KW"/>
</dbReference>
<feature type="transmembrane region" description="Helical" evidence="11">
    <location>
        <begin position="410"/>
        <end position="435"/>
    </location>
</feature>
<dbReference type="CDD" id="cd02435">
    <property type="entry name" value="CCC1"/>
    <property type="match status" value="1"/>
</dbReference>
<evidence type="ECO:0000259" key="12">
    <source>
        <dbReference type="PROSITE" id="PS01124"/>
    </source>
</evidence>
<dbReference type="InParanoid" id="A0A151GKF7"/>
<dbReference type="GO" id="GO:0005384">
    <property type="term" value="F:manganese ion transmembrane transporter activity"/>
    <property type="evidence" value="ECO:0007669"/>
    <property type="project" value="InterPro"/>
</dbReference>
<dbReference type="Pfam" id="PF00165">
    <property type="entry name" value="HTH_AraC"/>
    <property type="match status" value="1"/>
</dbReference>
<dbReference type="SUPFAM" id="SSF46689">
    <property type="entry name" value="Homeodomain-like"/>
    <property type="match status" value="1"/>
</dbReference>
<keyword evidence="8 11" id="KW-0472">Membrane</keyword>
<dbReference type="Pfam" id="PF01988">
    <property type="entry name" value="VIT1"/>
    <property type="match status" value="1"/>
</dbReference>
<comment type="similarity">
    <text evidence="3">Belongs to the CCC1 family.</text>
</comment>
<evidence type="ECO:0000256" key="11">
    <source>
        <dbReference type="SAM" id="Phobius"/>
    </source>
</evidence>
<dbReference type="SUPFAM" id="SSF57884">
    <property type="entry name" value="Ada DNA repair protein, N-terminal domain (N-Ada 10)"/>
    <property type="match status" value="1"/>
</dbReference>
<evidence type="ECO:0000313" key="13">
    <source>
        <dbReference type="EMBL" id="KYK57578.1"/>
    </source>
</evidence>
<dbReference type="Gene3D" id="1.10.10.60">
    <property type="entry name" value="Homeodomain-like"/>
    <property type="match status" value="1"/>
</dbReference>
<name>A0A151GKF7_DRECN</name>
<evidence type="ECO:0000256" key="2">
    <source>
        <dbReference type="ARBA" id="ARBA00004127"/>
    </source>
</evidence>
<dbReference type="GO" id="GO:0006281">
    <property type="term" value="P:DNA repair"/>
    <property type="evidence" value="ECO:0007669"/>
    <property type="project" value="InterPro"/>
</dbReference>
<dbReference type="Proteomes" id="UP000076580">
    <property type="component" value="Chromosome 02"/>
</dbReference>
<keyword evidence="4" id="KW-0808">Transferase</keyword>
<dbReference type="GO" id="GO:0008270">
    <property type="term" value="F:zinc ion binding"/>
    <property type="evidence" value="ECO:0007669"/>
    <property type="project" value="InterPro"/>
</dbReference>
<dbReference type="GO" id="GO:0043565">
    <property type="term" value="F:sequence-specific DNA binding"/>
    <property type="evidence" value="ECO:0007669"/>
    <property type="project" value="InterPro"/>
</dbReference>
<proteinExistence type="inferred from homology"/>
<keyword evidence="9" id="KW-0010">Activator</keyword>
<keyword evidence="6 11" id="KW-1133">Transmembrane helix</keyword>
<evidence type="ECO:0000256" key="7">
    <source>
        <dbReference type="ARBA" id="ARBA00023015"/>
    </source>
</evidence>
<organism evidence="13 14">
    <name type="scientific">Drechmeria coniospora</name>
    <name type="common">Nematophagous fungus</name>
    <name type="synonym">Meria coniospora</name>
    <dbReference type="NCBI Taxonomy" id="98403"/>
    <lineage>
        <taxon>Eukaryota</taxon>
        <taxon>Fungi</taxon>
        <taxon>Dikarya</taxon>
        <taxon>Ascomycota</taxon>
        <taxon>Pezizomycotina</taxon>
        <taxon>Sordariomycetes</taxon>
        <taxon>Hypocreomycetidae</taxon>
        <taxon>Hypocreales</taxon>
        <taxon>Ophiocordycipitaceae</taxon>
        <taxon>Drechmeria</taxon>
    </lineage>
</organism>
<feature type="transmembrane region" description="Helical" evidence="11">
    <location>
        <begin position="515"/>
        <end position="540"/>
    </location>
</feature>
<keyword evidence="4" id="KW-0489">Methyltransferase</keyword>
<dbReference type="InterPro" id="IPR035451">
    <property type="entry name" value="Ada-like_dom_sf"/>
</dbReference>